<evidence type="ECO:0000313" key="2">
    <source>
        <dbReference type="Proteomes" id="UP000269692"/>
    </source>
</evidence>
<dbReference type="SUPFAM" id="SSF52172">
    <property type="entry name" value="CheY-like"/>
    <property type="match status" value="1"/>
</dbReference>
<name>A0A3L7AIZ0_9HYPH</name>
<sequence length="144" mass="15146">MKVLPTARILLVDSDAERRQATRQALTAFGVGAVVEASSFEEIQPPAGTGMIDVLVVQVDDADKVPENPFRDGGSVPAILILEVAATMVARSAGRAGYDAGLAAPLQPRLLYRRIGSVLQRARRAARPSLSVLKPEMAGLAEAG</sequence>
<gene>
    <name evidence="1" type="ORF">D9R14_08155</name>
</gene>
<accession>A0A3L7AIZ0</accession>
<organism evidence="1 2">
    <name type="scientific">Xanthobacter tagetidis</name>
    <dbReference type="NCBI Taxonomy" id="60216"/>
    <lineage>
        <taxon>Bacteria</taxon>
        <taxon>Pseudomonadati</taxon>
        <taxon>Pseudomonadota</taxon>
        <taxon>Alphaproteobacteria</taxon>
        <taxon>Hyphomicrobiales</taxon>
        <taxon>Xanthobacteraceae</taxon>
        <taxon>Xanthobacter</taxon>
    </lineage>
</organism>
<dbReference type="RefSeq" id="WP_121622828.1">
    <property type="nucleotide sequence ID" value="NZ_JACIIW010000001.1"/>
</dbReference>
<dbReference type="EMBL" id="RCTF01000005">
    <property type="protein sequence ID" value="RLP79618.1"/>
    <property type="molecule type" value="Genomic_DNA"/>
</dbReference>
<reference evidence="1 2" key="1">
    <citation type="submission" date="2018-10" db="EMBL/GenBank/DDBJ databases">
        <title>Xanthobacter tagetidis genome sequencing and assembly.</title>
        <authorList>
            <person name="Maclea K.S."/>
            <person name="Goen A.E."/>
            <person name="Fatima S.A."/>
        </authorList>
    </citation>
    <scope>NUCLEOTIDE SEQUENCE [LARGE SCALE GENOMIC DNA]</scope>
    <source>
        <strain evidence="1 2">ATCC 700314</strain>
    </source>
</reference>
<evidence type="ECO:0000313" key="1">
    <source>
        <dbReference type="EMBL" id="RLP79618.1"/>
    </source>
</evidence>
<comment type="caution">
    <text evidence="1">The sequence shown here is derived from an EMBL/GenBank/DDBJ whole genome shotgun (WGS) entry which is preliminary data.</text>
</comment>
<dbReference type="AlphaFoldDB" id="A0A3L7AIZ0"/>
<dbReference type="Gene3D" id="3.40.50.2300">
    <property type="match status" value="1"/>
</dbReference>
<keyword evidence="2" id="KW-1185">Reference proteome</keyword>
<dbReference type="InterPro" id="IPR011006">
    <property type="entry name" value="CheY-like_superfamily"/>
</dbReference>
<dbReference type="Proteomes" id="UP000269692">
    <property type="component" value="Unassembled WGS sequence"/>
</dbReference>
<proteinExistence type="predicted"/>
<keyword evidence="1" id="KW-0238">DNA-binding</keyword>
<protein>
    <submittedName>
        <fullName evidence="1">DNA-binding response regulator</fullName>
    </submittedName>
</protein>
<dbReference type="GO" id="GO:0003677">
    <property type="term" value="F:DNA binding"/>
    <property type="evidence" value="ECO:0007669"/>
    <property type="project" value="UniProtKB-KW"/>
</dbReference>
<dbReference type="OrthoDB" id="8448448at2"/>